<keyword evidence="4 5" id="KW-0472">Membrane</keyword>
<dbReference type="Proteomes" id="UP001227317">
    <property type="component" value="Unassembled WGS sequence"/>
</dbReference>
<keyword evidence="2 5" id="KW-0812">Transmembrane</keyword>
<feature type="transmembrane region" description="Helical" evidence="5">
    <location>
        <begin position="54"/>
        <end position="74"/>
    </location>
</feature>
<gene>
    <name evidence="6" type="ORF">QSG27_20125</name>
</gene>
<organism evidence="6 7">
    <name type="scientific">Azospirillum isscasi</name>
    <dbReference type="NCBI Taxonomy" id="3053926"/>
    <lineage>
        <taxon>Bacteria</taxon>
        <taxon>Pseudomonadati</taxon>
        <taxon>Pseudomonadota</taxon>
        <taxon>Alphaproteobacteria</taxon>
        <taxon>Rhodospirillales</taxon>
        <taxon>Azospirillaceae</taxon>
        <taxon>Azospirillum</taxon>
    </lineage>
</organism>
<evidence type="ECO:0000256" key="4">
    <source>
        <dbReference type="ARBA" id="ARBA00023136"/>
    </source>
</evidence>
<keyword evidence="7" id="KW-1185">Reference proteome</keyword>
<dbReference type="PANTHER" id="PTHR20855">
    <property type="entry name" value="ADIPOR/PROGESTIN RECEPTOR-RELATED"/>
    <property type="match status" value="1"/>
</dbReference>
<evidence type="ECO:0000256" key="5">
    <source>
        <dbReference type="SAM" id="Phobius"/>
    </source>
</evidence>
<comment type="caution">
    <text evidence="6">The sequence shown here is derived from an EMBL/GenBank/DDBJ whole genome shotgun (WGS) entry which is preliminary data.</text>
</comment>
<keyword evidence="3 5" id="KW-1133">Transmembrane helix</keyword>
<sequence>MKPESCFEFPVRTAGERAADAVIHAIGVIAGLIGAFWLLAVTAGHVSATEMVSLAAYGAGLVGMLTASAAYNLAPPGRRKEILRRIDHAMIYVMIAGSYTPFTLNRLDGAAGIPLGIGVWVVALGGVALKLFASWRFERLGFALYLGLGWAILSVAEPLWRSLSPETLVLLLAGGVVYTVGAFIHTLDRLPYNIAVWHGLVVVAASCHFAAVVREFVVA</sequence>
<dbReference type="RefSeq" id="WP_306709262.1">
    <property type="nucleotide sequence ID" value="NZ_JAUJFI010000116.1"/>
</dbReference>
<feature type="transmembrane region" description="Helical" evidence="5">
    <location>
        <begin position="140"/>
        <end position="156"/>
    </location>
</feature>
<name>A0ABU0WN95_9PROT</name>
<dbReference type="Pfam" id="PF03006">
    <property type="entry name" value="HlyIII"/>
    <property type="match status" value="1"/>
</dbReference>
<protein>
    <submittedName>
        <fullName evidence="6">Hemolysin III family protein</fullName>
    </submittedName>
</protein>
<dbReference type="InterPro" id="IPR004254">
    <property type="entry name" value="AdipoR/HlyIII-related"/>
</dbReference>
<evidence type="ECO:0000256" key="3">
    <source>
        <dbReference type="ARBA" id="ARBA00022989"/>
    </source>
</evidence>
<accession>A0ABU0WN95</accession>
<comment type="subcellular location">
    <subcellularLocation>
        <location evidence="1">Membrane</location>
        <topology evidence="1">Multi-pass membrane protein</topology>
    </subcellularLocation>
</comment>
<evidence type="ECO:0000313" key="6">
    <source>
        <dbReference type="EMBL" id="MDQ2105019.1"/>
    </source>
</evidence>
<feature type="transmembrane region" description="Helical" evidence="5">
    <location>
        <begin position="168"/>
        <end position="187"/>
    </location>
</feature>
<evidence type="ECO:0000256" key="1">
    <source>
        <dbReference type="ARBA" id="ARBA00004141"/>
    </source>
</evidence>
<feature type="transmembrane region" description="Helical" evidence="5">
    <location>
        <begin position="110"/>
        <end position="133"/>
    </location>
</feature>
<feature type="transmembrane region" description="Helical" evidence="5">
    <location>
        <begin position="86"/>
        <end position="104"/>
    </location>
</feature>
<feature type="transmembrane region" description="Helical" evidence="5">
    <location>
        <begin position="21"/>
        <end position="42"/>
    </location>
</feature>
<reference evidence="6 7" key="1">
    <citation type="submission" date="2023-06" db="EMBL/GenBank/DDBJ databases">
        <title>Azospirillum isscasensis sp.nov, a bacterium isolated from rhizosphere soil of rice.</title>
        <authorList>
            <person name="Wang H."/>
        </authorList>
    </citation>
    <scope>NUCLEOTIDE SEQUENCE [LARGE SCALE GENOMIC DNA]</scope>
    <source>
        <strain evidence="6 7">C340-1</strain>
    </source>
</reference>
<proteinExistence type="predicted"/>
<evidence type="ECO:0000256" key="2">
    <source>
        <dbReference type="ARBA" id="ARBA00022692"/>
    </source>
</evidence>
<evidence type="ECO:0000313" key="7">
    <source>
        <dbReference type="Proteomes" id="UP001227317"/>
    </source>
</evidence>
<dbReference type="EMBL" id="JAUJFI010000116">
    <property type="protein sequence ID" value="MDQ2105019.1"/>
    <property type="molecule type" value="Genomic_DNA"/>
</dbReference>
<feature type="transmembrane region" description="Helical" evidence="5">
    <location>
        <begin position="194"/>
        <end position="213"/>
    </location>
</feature>
<dbReference type="PANTHER" id="PTHR20855:SF3">
    <property type="entry name" value="LD03007P"/>
    <property type="match status" value="1"/>
</dbReference>